<dbReference type="InterPro" id="IPR031563">
    <property type="entry name" value="MOT1/MOT2"/>
</dbReference>
<gene>
    <name evidence="2" type="ORF">U27_03671</name>
</gene>
<dbReference type="HOGENOM" id="CLU_1559937_0_0_0"/>
<evidence type="ECO:0000313" key="3">
    <source>
        <dbReference type="Proteomes" id="UP000030661"/>
    </source>
</evidence>
<dbReference type="STRING" id="1499967.U27_03671"/>
<proteinExistence type="predicted"/>
<feature type="transmembrane region" description="Helical" evidence="1">
    <location>
        <begin position="67"/>
        <end position="92"/>
    </location>
</feature>
<evidence type="ECO:0000256" key="1">
    <source>
        <dbReference type="SAM" id="Phobius"/>
    </source>
</evidence>
<dbReference type="EMBL" id="DF820465">
    <property type="protein sequence ID" value="GAK56708.1"/>
    <property type="molecule type" value="Genomic_DNA"/>
</dbReference>
<sequence length="171" mass="18563">MRPNLLLGFVAIIIVVILRDNRYAPAALVLMGFGVAIIFWNGDIRRAFEISFTLPPLTLLRLHDVSYTMLLIGLVQIPLSITNAVIATAALIRDYFPDRAVSERKLMINMGVMNMVSACFGGMPMCHGAGGLAGQYYFGARTGGANILEAVLKVHATGISREVNRSVKALL</sequence>
<keyword evidence="1" id="KW-1133">Transmembrane helix</keyword>
<evidence type="ECO:0000313" key="2">
    <source>
        <dbReference type="EMBL" id="GAK56708.1"/>
    </source>
</evidence>
<protein>
    <submittedName>
        <fullName evidence="2">Sulfate permease/MFS superfamily transporter</fullName>
    </submittedName>
</protein>
<name>A0A081BWK3_VECG1</name>
<dbReference type="eggNOG" id="COG0659">
    <property type="taxonomic scope" value="Bacteria"/>
</dbReference>
<dbReference type="Proteomes" id="UP000030661">
    <property type="component" value="Unassembled WGS sequence"/>
</dbReference>
<accession>A0A081BWK3</accession>
<dbReference type="Pfam" id="PF16983">
    <property type="entry name" value="MFS_MOT1"/>
    <property type="match status" value="1"/>
</dbReference>
<dbReference type="PANTHER" id="PTHR31970">
    <property type="match status" value="1"/>
</dbReference>
<dbReference type="AlphaFoldDB" id="A0A081BWK3"/>
<reference evidence="2" key="1">
    <citation type="journal article" date="2015" name="PeerJ">
        <title>First genomic representation of candidate bacterial phylum KSB3 points to enhanced environmental sensing as a trigger of wastewater bulking.</title>
        <authorList>
            <person name="Sekiguchi Y."/>
            <person name="Ohashi A."/>
            <person name="Parks D.H."/>
            <person name="Yamauchi T."/>
            <person name="Tyson G.W."/>
            <person name="Hugenholtz P."/>
        </authorList>
    </citation>
    <scope>NUCLEOTIDE SEQUENCE [LARGE SCALE GENOMIC DNA]</scope>
</reference>
<keyword evidence="1" id="KW-0472">Membrane</keyword>
<keyword evidence="1" id="KW-0812">Transmembrane</keyword>
<feature type="transmembrane region" description="Helical" evidence="1">
    <location>
        <begin position="112"/>
        <end position="138"/>
    </location>
</feature>
<keyword evidence="3" id="KW-1185">Reference proteome</keyword>
<dbReference type="GO" id="GO:0015098">
    <property type="term" value="F:molybdate ion transmembrane transporter activity"/>
    <property type="evidence" value="ECO:0007669"/>
    <property type="project" value="InterPro"/>
</dbReference>
<organism evidence="2">
    <name type="scientific">Vecturithrix granuli</name>
    <dbReference type="NCBI Taxonomy" id="1499967"/>
    <lineage>
        <taxon>Bacteria</taxon>
        <taxon>Candidatus Moduliflexota</taxon>
        <taxon>Candidatus Vecturitrichia</taxon>
        <taxon>Candidatus Vecturitrichales</taxon>
        <taxon>Candidatus Vecturitrichaceae</taxon>
        <taxon>Candidatus Vecturithrix</taxon>
    </lineage>
</organism>
<dbReference type="PANTHER" id="PTHR31970:SF9">
    <property type="entry name" value="MOLYBDATE TRANSPORTER 2"/>
    <property type="match status" value="1"/>
</dbReference>